<gene>
    <name evidence="1" type="ORF">CULFYP111_01505</name>
</gene>
<proteinExistence type="predicted"/>
<reference evidence="1" key="1">
    <citation type="submission" date="2019-11" db="EMBL/GenBank/DDBJ databases">
        <authorList>
            <person name="Feng L."/>
        </authorList>
    </citation>
    <scope>NUCLEOTIDE SEQUENCE</scope>
    <source>
        <strain evidence="1">CUreolyticusLFYP111</strain>
    </source>
</reference>
<organism evidence="1">
    <name type="scientific">Campylobacter ureolyticus</name>
    <dbReference type="NCBI Taxonomy" id="827"/>
    <lineage>
        <taxon>Bacteria</taxon>
        <taxon>Pseudomonadati</taxon>
        <taxon>Campylobacterota</taxon>
        <taxon>Epsilonproteobacteria</taxon>
        <taxon>Campylobacterales</taxon>
        <taxon>Campylobacteraceae</taxon>
        <taxon>Campylobacter</taxon>
    </lineage>
</organism>
<protein>
    <submittedName>
        <fullName evidence="1">Uncharacterized protein</fullName>
    </submittedName>
</protein>
<dbReference type="AlphaFoldDB" id="A0A6N2TUD9"/>
<name>A0A6N2TUD9_9BACT</name>
<sequence>MTIKSLNDFIVVLELTKQGKNEEADRKAMEFAVENMNIWLKEEGIAK</sequence>
<dbReference type="RefSeq" id="WP_156847764.1">
    <property type="nucleotide sequence ID" value="NZ_CACRSK010000007.1"/>
</dbReference>
<accession>A0A6N2TUD9</accession>
<evidence type="ECO:0000313" key="1">
    <source>
        <dbReference type="EMBL" id="VYT08639.1"/>
    </source>
</evidence>
<dbReference type="EMBL" id="CACRSK010000007">
    <property type="protein sequence ID" value="VYT08639.1"/>
    <property type="molecule type" value="Genomic_DNA"/>
</dbReference>